<dbReference type="InterPro" id="IPR036621">
    <property type="entry name" value="Anticodon-bd_dom_sf"/>
</dbReference>
<evidence type="ECO:0000259" key="2">
    <source>
        <dbReference type="Pfam" id="PF03129"/>
    </source>
</evidence>
<dbReference type="Gene3D" id="3.40.50.800">
    <property type="entry name" value="Anticodon-binding domain"/>
    <property type="match status" value="1"/>
</dbReference>
<name>K2FXV4_9BACT</name>
<feature type="non-terminal residue" evidence="3">
    <location>
        <position position="1"/>
    </location>
</feature>
<dbReference type="SUPFAM" id="SSF52954">
    <property type="entry name" value="Class II aaRS ABD-related"/>
    <property type="match status" value="1"/>
</dbReference>
<evidence type="ECO:0000313" key="3">
    <source>
        <dbReference type="EMBL" id="EKE26727.1"/>
    </source>
</evidence>
<dbReference type="EMBL" id="AMFJ01000695">
    <property type="protein sequence ID" value="EKE26727.1"/>
    <property type="molecule type" value="Genomic_DNA"/>
</dbReference>
<keyword evidence="1 3" id="KW-0030">Aminoacyl-tRNA synthetase</keyword>
<feature type="domain" description="Anticodon-binding" evidence="2">
    <location>
        <begin position="1"/>
        <end position="51"/>
    </location>
</feature>
<dbReference type="GO" id="GO:0005737">
    <property type="term" value="C:cytoplasm"/>
    <property type="evidence" value="ECO:0007669"/>
    <property type="project" value="TreeGrafter"/>
</dbReference>
<dbReference type="GO" id="GO:0006426">
    <property type="term" value="P:glycyl-tRNA aminoacylation"/>
    <property type="evidence" value="ECO:0007669"/>
    <property type="project" value="TreeGrafter"/>
</dbReference>
<dbReference type="Pfam" id="PF03129">
    <property type="entry name" value="HGTP_anticodon"/>
    <property type="match status" value="1"/>
</dbReference>
<dbReference type="InterPro" id="IPR004154">
    <property type="entry name" value="Anticodon-bd"/>
</dbReference>
<dbReference type="AlphaFoldDB" id="K2FXV4"/>
<gene>
    <name evidence="3" type="ORF">ACD_4C00179G0004</name>
</gene>
<dbReference type="PANTHER" id="PTHR10745:SF8">
    <property type="entry name" value="DNA POLYMERASE SUBUNIT GAMMA-2, MITOCHONDRIAL"/>
    <property type="match status" value="1"/>
</dbReference>
<keyword evidence="1 3" id="KW-0436">Ligase</keyword>
<organism evidence="3">
    <name type="scientific">uncultured bacterium</name>
    <name type="common">gcode 4</name>
    <dbReference type="NCBI Taxonomy" id="1234023"/>
    <lineage>
        <taxon>Bacteria</taxon>
        <taxon>environmental samples</taxon>
    </lineage>
</organism>
<proteinExistence type="predicted"/>
<accession>K2FXV4</accession>
<protein>
    <submittedName>
        <fullName evidence="3">Glycyl-tRNA synthetase</fullName>
    </submittedName>
</protein>
<evidence type="ECO:0000256" key="1">
    <source>
        <dbReference type="ARBA" id="ARBA00023146"/>
    </source>
</evidence>
<reference evidence="3" key="1">
    <citation type="journal article" date="2012" name="Science">
        <title>Fermentation, hydrogen, and sulfur metabolism in multiple uncultivated bacterial phyla.</title>
        <authorList>
            <person name="Wrighton K.C."/>
            <person name="Thomas B.C."/>
            <person name="Sharon I."/>
            <person name="Miller C.S."/>
            <person name="Castelle C.J."/>
            <person name="VerBerkmoes N.C."/>
            <person name="Wilkins M.J."/>
            <person name="Hettich R.L."/>
            <person name="Lipton M.S."/>
            <person name="Williams K.H."/>
            <person name="Long P.E."/>
            <person name="Banfield J.F."/>
        </authorList>
    </citation>
    <scope>NUCLEOTIDE SEQUENCE [LARGE SCALE GENOMIC DNA]</scope>
</reference>
<dbReference type="InterPro" id="IPR027031">
    <property type="entry name" value="Gly-tRNA_synthase/POLG2"/>
</dbReference>
<dbReference type="GO" id="GO:0004820">
    <property type="term" value="F:glycine-tRNA ligase activity"/>
    <property type="evidence" value="ECO:0007669"/>
    <property type="project" value="TreeGrafter"/>
</dbReference>
<dbReference type="PANTHER" id="PTHR10745">
    <property type="entry name" value="GLYCYL-TRNA SYNTHETASE/DNA POLYMERASE SUBUNIT GAMMA-2"/>
    <property type="match status" value="1"/>
</dbReference>
<comment type="caution">
    <text evidence="3">The sequence shown here is derived from an EMBL/GenBank/DDBJ whole genome shotgun (WGS) entry which is preliminary data.</text>
</comment>
<sequence>KRYFRFDEIGTPFCVTIDSENYDKWLVTVRDRDSMKQDLVKIDELNAYITKKLS</sequence>